<dbReference type="GO" id="GO:0045892">
    <property type="term" value="P:negative regulation of DNA-templated transcription"/>
    <property type="evidence" value="ECO:0007669"/>
    <property type="project" value="InterPro"/>
</dbReference>
<keyword evidence="3 5" id="KW-0238">DNA-binding</keyword>
<dbReference type="PRINTS" id="PR00455">
    <property type="entry name" value="HTHTETR"/>
</dbReference>
<dbReference type="InterPro" id="IPR009057">
    <property type="entry name" value="Homeodomain-like_sf"/>
</dbReference>
<evidence type="ECO:0000256" key="3">
    <source>
        <dbReference type="ARBA" id="ARBA00023125"/>
    </source>
</evidence>
<dbReference type="Pfam" id="PF00440">
    <property type="entry name" value="TetR_N"/>
    <property type="match status" value="1"/>
</dbReference>
<sequence length="206" mass="22804">MWNKLKDTAVGRPSKPIITKELAAKAALAVIDSQGIGGMSLQLVAQNLGVKAPSLYYHFKNKAELLTEVARSLLTEARISEKQHFEDWREAISTLALATRKSILQHPKAAPLLLEFFPRHLMLKSYDYWVGKFDLPIEKRLLVIEGVEKLTFGSAMLGAMSRAGGKEPMPSFSPEQFPHLHAATAANELDETAIFVATLKAFLNAF</sequence>
<proteinExistence type="predicted"/>
<dbReference type="PROSITE" id="PS50977">
    <property type="entry name" value="HTH_TETR_2"/>
    <property type="match status" value="1"/>
</dbReference>
<evidence type="ECO:0000256" key="5">
    <source>
        <dbReference type="PROSITE-ProRule" id="PRU00335"/>
    </source>
</evidence>
<protein>
    <recommendedName>
        <fullName evidence="6">HTH tetR-type domain-containing protein</fullName>
    </recommendedName>
</protein>
<dbReference type="PANTHER" id="PTHR30055:SF151">
    <property type="entry name" value="TRANSCRIPTIONAL REGULATORY PROTEIN"/>
    <property type="match status" value="1"/>
</dbReference>
<dbReference type="SUPFAM" id="SSF48498">
    <property type="entry name" value="Tetracyclin repressor-like, C-terminal domain"/>
    <property type="match status" value="1"/>
</dbReference>
<dbReference type="InterPro" id="IPR050109">
    <property type="entry name" value="HTH-type_TetR-like_transc_reg"/>
</dbReference>
<evidence type="ECO:0000256" key="1">
    <source>
        <dbReference type="ARBA" id="ARBA00002856"/>
    </source>
</evidence>
<feature type="domain" description="HTH tetR-type" evidence="6">
    <location>
        <begin position="17"/>
        <end position="77"/>
    </location>
</feature>
<dbReference type="GO" id="GO:0003700">
    <property type="term" value="F:DNA-binding transcription factor activity"/>
    <property type="evidence" value="ECO:0007669"/>
    <property type="project" value="TreeGrafter"/>
</dbReference>
<dbReference type="InterPro" id="IPR001647">
    <property type="entry name" value="HTH_TetR"/>
</dbReference>
<dbReference type="GO" id="GO:0046677">
    <property type="term" value="P:response to antibiotic"/>
    <property type="evidence" value="ECO:0007669"/>
    <property type="project" value="InterPro"/>
</dbReference>
<comment type="function">
    <text evidence="1">TetR is the repressor of the tetracycline resistance element; its N-terminal region forms a helix-turn-helix structure and binds DNA. Binding of tetracycline to TetR reduces the repressor affinity for the tetracycline resistance gene (tetA) promoter operator sites.</text>
</comment>
<dbReference type="PANTHER" id="PTHR30055">
    <property type="entry name" value="HTH-TYPE TRANSCRIPTIONAL REGULATOR RUTR"/>
    <property type="match status" value="1"/>
</dbReference>
<dbReference type="Gene3D" id="1.10.357.10">
    <property type="entry name" value="Tetracycline Repressor, domain 2"/>
    <property type="match status" value="1"/>
</dbReference>
<evidence type="ECO:0000256" key="2">
    <source>
        <dbReference type="ARBA" id="ARBA00023015"/>
    </source>
</evidence>
<reference evidence="7 8" key="1">
    <citation type="submission" date="2015-12" db="EMBL/GenBank/DDBJ databases">
        <authorList>
            <person name="Shamseldin A."/>
            <person name="Moawad H."/>
            <person name="Abd El-Rahim W.M."/>
            <person name="Sadowsky M.J."/>
        </authorList>
    </citation>
    <scope>NUCLEOTIDE SEQUENCE [LARGE SCALE GENOMIC DNA]</scope>
    <source>
        <strain evidence="7 8">SM2</strain>
    </source>
</reference>
<evidence type="ECO:0000313" key="8">
    <source>
        <dbReference type="Proteomes" id="UP000074119"/>
    </source>
</evidence>
<dbReference type="SUPFAM" id="SSF46689">
    <property type="entry name" value="Homeodomain-like"/>
    <property type="match status" value="1"/>
</dbReference>
<accession>A0A127M320</accession>
<evidence type="ECO:0000313" key="7">
    <source>
        <dbReference type="EMBL" id="AMO67628.1"/>
    </source>
</evidence>
<dbReference type="AlphaFoldDB" id="A0A127M320"/>
<dbReference type="Proteomes" id="UP000074119">
    <property type="component" value="Chromosome"/>
</dbReference>
<dbReference type="InterPro" id="IPR003012">
    <property type="entry name" value="Tet_transcr_reg_TetR"/>
</dbReference>
<name>A0A127M320_9GAMM</name>
<keyword evidence="2" id="KW-0805">Transcription regulation</keyword>
<dbReference type="EMBL" id="CP014544">
    <property type="protein sequence ID" value="AMO67628.1"/>
    <property type="molecule type" value="Genomic_DNA"/>
</dbReference>
<feature type="DNA-binding region" description="H-T-H motif" evidence="5">
    <location>
        <begin position="40"/>
        <end position="59"/>
    </location>
</feature>
<keyword evidence="4" id="KW-0804">Transcription</keyword>
<dbReference type="GO" id="GO:0000976">
    <property type="term" value="F:transcription cis-regulatory region binding"/>
    <property type="evidence" value="ECO:0007669"/>
    <property type="project" value="TreeGrafter"/>
</dbReference>
<organism evidence="7 8">
    <name type="scientific">Zhongshania aliphaticivorans</name>
    <dbReference type="NCBI Taxonomy" id="1470434"/>
    <lineage>
        <taxon>Bacteria</taxon>
        <taxon>Pseudomonadati</taxon>
        <taxon>Pseudomonadota</taxon>
        <taxon>Gammaproteobacteria</taxon>
        <taxon>Cellvibrionales</taxon>
        <taxon>Spongiibacteraceae</taxon>
        <taxon>Zhongshania</taxon>
    </lineage>
</organism>
<dbReference type="InterPro" id="IPR036271">
    <property type="entry name" value="Tet_transcr_reg_TetR-rel_C_sf"/>
</dbReference>
<evidence type="ECO:0000256" key="4">
    <source>
        <dbReference type="ARBA" id="ARBA00023163"/>
    </source>
</evidence>
<gene>
    <name evidence="7" type="ORF">AZF00_04660</name>
</gene>
<dbReference type="PRINTS" id="PR00400">
    <property type="entry name" value="TETREPRESSOR"/>
</dbReference>
<dbReference type="KEGG" id="zal:AZF00_04660"/>
<evidence type="ECO:0000259" key="6">
    <source>
        <dbReference type="PROSITE" id="PS50977"/>
    </source>
</evidence>
<dbReference type="STRING" id="1470434.AZF00_04660"/>